<keyword evidence="3" id="KW-1185">Reference proteome</keyword>
<organism evidence="2 3">
    <name type="scientific">Chlorella vulgaris</name>
    <name type="common">Green alga</name>
    <dbReference type="NCBI Taxonomy" id="3077"/>
    <lineage>
        <taxon>Eukaryota</taxon>
        <taxon>Viridiplantae</taxon>
        <taxon>Chlorophyta</taxon>
        <taxon>core chlorophytes</taxon>
        <taxon>Trebouxiophyceae</taxon>
        <taxon>Chlorellales</taxon>
        <taxon>Chlorellaceae</taxon>
        <taxon>Chlorella clade</taxon>
        <taxon>Chlorella</taxon>
    </lineage>
</organism>
<evidence type="ECO:0000256" key="1">
    <source>
        <dbReference type="SAM" id="MobiDB-lite"/>
    </source>
</evidence>
<accession>A0A9D4TQS3</accession>
<feature type="compositionally biased region" description="Low complexity" evidence="1">
    <location>
        <begin position="1"/>
        <end position="15"/>
    </location>
</feature>
<feature type="region of interest" description="Disordered" evidence="1">
    <location>
        <begin position="1"/>
        <end position="69"/>
    </location>
</feature>
<comment type="caution">
    <text evidence="2">The sequence shown here is derived from an EMBL/GenBank/DDBJ whole genome shotgun (WGS) entry which is preliminary data.</text>
</comment>
<proteinExistence type="predicted"/>
<dbReference type="AlphaFoldDB" id="A0A9D4TQS3"/>
<protein>
    <submittedName>
        <fullName evidence="2">Uncharacterized protein</fullName>
    </submittedName>
</protein>
<dbReference type="Proteomes" id="UP001055712">
    <property type="component" value="Unassembled WGS sequence"/>
</dbReference>
<gene>
    <name evidence="2" type="ORF">D9Q98_010568</name>
</gene>
<sequence>MSSGQLVSQLQQLAGGHHEEGLAAASNRSSQQQQDATARASSSKTQPLELLRTRQRQQRLHNPGIARPS</sequence>
<evidence type="ECO:0000313" key="2">
    <source>
        <dbReference type="EMBL" id="KAI3431815.1"/>
    </source>
</evidence>
<reference evidence="2" key="2">
    <citation type="submission" date="2020-11" db="EMBL/GenBank/DDBJ databases">
        <authorList>
            <person name="Cecchin M."/>
            <person name="Marcolungo L."/>
            <person name="Rossato M."/>
            <person name="Girolomoni L."/>
            <person name="Cosentino E."/>
            <person name="Cuine S."/>
            <person name="Li-Beisson Y."/>
            <person name="Delledonne M."/>
            <person name="Ballottari M."/>
        </authorList>
    </citation>
    <scope>NUCLEOTIDE SEQUENCE</scope>
    <source>
        <strain evidence="2">211/11P</strain>
        <tissue evidence="2">Whole cell</tissue>
    </source>
</reference>
<name>A0A9D4TQS3_CHLVU</name>
<evidence type="ECO:0000313" key="3">
    <source>
        <dbReference type="Proteomes" id="UP001055712"/>
    </source>
</evidence>
<dbReference type="EMBL" id="SIDB01000006">
    <property type="protein sequence ID" value="KAI3431815.1"/>
    <property type="molecule type" value="Genomic_DNA"/>
</dbReference>
<feature type="compositionally biased region" description="Low complexity" evidence="1">
    <location>
        <begin position="22"/>
        <end position="36"/>
    </location>
</feature>
<reference evidence="2" key="1">
    <citation type="journal article" date="2019" name="Plant J.">
        <title>Chlorella vulgaris genome assembly and annotation reveals the molecular basis for metabolic acclimation to high light conditions.</title>
        <authorList>
            <person name="Cecchin M."/>
            <person name="Marcolungo L."/>
            <person name="Rossato M."/>
            <person name="Girolomoni L."/>
            <person name="Cosentino E."/>
            <person name="Cuine S."/>
            <person name="Li-Beisson Y."/>
            <person name="Delledonne M."/>
            <person name="Ballottari M."/>
        </authorList>
    </citation>
    <scope>NUCLEOTIDE SEQUENCE</scope>
    <source>
        <strain evidence="2">211/11P</strain>
    </source>
</reference>